<evidence type="ECO:0000259" key="1">
    <source>
        <dbReference type="Pfam" id="PF04937"/>
    </source>
</evidence>
<name>A0AAV2D853_9ROSI</name>
<reference evidence="2 3" key="1">
    <citation type="submission" date="2024-04" db="EMBL/GenBank/DDBJ databases">
        <authorList>
            <person name="Fracassetti M."/>
        </authorList>
    </citation>
    <scope>NUCLEOTIDE SEQUENCE [LARGE SCALE GENOMIC DNA]</scope>
</reference>
<dbReference type="Pfam" id="PF04937">
    <property type="entry name" value="DUF659"/>
    <property type="match status" value="1"/>
</dbReference>
<dbReference type="PANTHER" id="PTHR32166:SF74">
    <property type="entry name" value="OS05G0256350 PROTEIN"/>
    <property type="match status" value="1"/>
</dbReference>
<feature type="domain" description="DUF659" evidence="1">
    <location>
        <begin position="151"/>
        <end position="199"/>
    </location>
</feature>
<accession>A0AAV2D853</accession>
<evidence type="ECO:0000313" key="3">
    <source>
        <dbReference type="Proteomes" id="UP001497516"/>
    </source>
</evidence>
<dbReference type="SUPFAM" id="SSF53098">
    <property type="entry name" value="Ribonuclease H-like"/>
    <property type="match status" value="1"/>
</dbReference>
<dbReference type="PANTHER" id="PTHR32166">
    <property type="entry name" value="OSJNBA0013A04.12 PROTEIN"/>
    <property type="match status" value="1"/>
</dbReference>
<sequence length="384" mass="43384">MEQTEATVTASAVENANSLKRKSDDIGWEYGKLGGGGVAKRRSCPNEAKLACLKWLGGTVKKKQYKVIRELGLRSDVNVSSGGQQEEDLTCAGSSEPHKLGPIDKWARAIDPNLSSNASFQQQKIDQALFSERTLQVHQYIAKWVYTHVHASNNMEAKALLLKKRPNIFLSSCATHTVNLMLQGINNIPRLKKIVDQAKGFTIFIYGHHRTLECMRSFTKKRETIRPGVTQFASQFLTLQSLLDKKDSLRKMVMNAMWENIKETSSKKGKEAYDTVLSVRLLNGVEVCLKVFEPLVKLLRLVDGDVKPSMGFVYGELLKAKREINEAFKNEELCYKEVIAIVEKKMRGRLDAPLHLTTYLLNPHYRLFGKKMAKNCVNFDYNPG</sequence>
<evidence type="ECO:0000313" key="2">
    <source>
        <dbReference type="EMBL" id="CAL1368377.1"/>
    </source>
</evidence>
<dbReference type="AlphaFoldDB" id="A0AAV2D853"/>
<dbReference type="EMBL" id="OZ034815">
    <property type="protein sequence ID" value="CAL1368377.1"/>
    <property type="molecule type" value="Genomic_DNA"/>
</dbReference>
<proteinExistence type="predicted"/>
<dbReference type="InterPro" id="IPR007021">
    <property type="entry name" value="DUF659"/>
</dbReference>
<dbReference type="InterPro" id="IPR012337">
    <property type="entry name" value="RNaseH-like_sf"/>
</dbReference>
<protein>
    <recommendedName>
        <fullName evidence="1">DUF659 domain-containing protein</fullName>
    </recommendedName>
</protein>
<gene>
    <name evidence="2" type="ORF">LTRI10_LOCUS11542</name>
</gene>
<organism evidence="2 3">
    <name type="scientific">Linum trigynum</name>
    <dbReference type="NCBI Taxonomy" id="586398"/>
    <lineage>
        <taxon>Eukaryota</taxon>
        <taxon>Viridiplantae</taxon>
        <taxon>Streptophyta</taxon>
        <taxon>Embryophyta</taxon>
        <taxon>Tracheophyta</taxon>
        <taxon>Spermatophyta</taxon>
        <taxon>Magnoliopsida</taxon>
        <taxon>eudicotyledons</taxon>
        <taxon>Gunneridae</taxon>
        <taxon>Pentapetalae</taxon>
        <taxon>rosids</taxon>
        <taxon>fabids</taxon>
        <taxon>Malpighiales</taxon>
        <taxon>Linaceae</taxon>
        <taxon>Linum</taxon>
    </lineage>
</organism>
<dbReference type="Proteomes" id="UP001497516">
    <property type="component" value="Chromosome 2"/>
</dbReference>
<keyword evidence="3" id="KW-1185">Reference proteome</keyword>